<dbReference type="RefSeq" id="WP_171592882.1">
    <property type="nucleotide sequence ID" value="NZ_CP053538.1"/>
</dbReference>
<reference evidence="3 4" key="1">
    <citation type="submission" date="2020-05" db="EMBL/GenBank/DDBJ databases">
        <title>Complete genome sequence of Hymenobacter sp. TS19 in Coasted Sand Dune.</title>
        <authorList>
            <person name="Lee J.-H."/>
            <person name="Jung J.-H."/>
            <person name="Jeong S."/>
            <person name="Zhao L."/>
            <person name="Kim M.-K."/>
            <person name="Seo H.-S."/>
            <person name="Lim S."/>
        </authorList>
    </citation>
    <scope>NUCLEOTIDE SEQUENCE [LARGE SCALE GENOMIC DNA]</scope>
    <source>
        <strain evidence="3 4">TS19</strain>
    </source>
</reference>
<dbReference type="EMBL" id="CP053538">
    <property type="protein sequence ID" value="QJX48797.1"/>
    <property type="molecule type" value="Genomic_DNA"/>
</dbReference>
<feature type="region of interest" description="Disordered" evidence="2">
    <location>
        <begin position="29"/>
        <end position="52"/>
    </location>
</feature>
<organism evidence="3 4">
    <name type="scientific">Hymenobacter taeanensis</name>
    <dbReference type="NCBI Taxonomy" id="2735321"/>
    <lineage>
        <taxon>Bacteria</taxon>
        <taxon>Pseudomonadati</taxon>
        <taxon>Bacteroidota</taxon>
        <taxon>Cytophagia</taxon>
        <taxon>Cytophagales</taxon>
        <taxon>Hymenobacteraceae</taxon>
        <taxon>Hymenobacter</taxon>
    </lineage>
</organism>
<protein>
    <submittedName>
        <fullName evidence="3">Uncharacterized protein</fullName>
    </submittedName>
</protein>
<dbReference type="AlphaFoldDB" id="A0A6M6BLD6"/>
<dbReference type="PROSITE" id="PS50005">
    <property type="entry name" value="TPR"/>
    <property type="match status" value="1"/>
</dbReference>
<name>A0A6M6BLD6_9BACT</name>
<feature type="repeat" description="TPR" evidence="1">
    <location>
        <begin position="57"/>
        <end position="90"/>
    </location>
</feature>
<keyword evidence="1" id="KW-0802">TPR repeat</keyword>
<proteinExistence type="predicted"/>
<evidence type="ECO:0000313" key="4">
    <source>
        <dbReference type="Proteomes" id="UP000501623"/>
    </source>
</evidence>
<sequence>MLLAHIAASRPKPTKSSIDLINRFLKAQPRIKTPSHDSKPADEQADLSVRSTQAAPAIASESLAKIMVKQGKIDKAIEIYERLMQRQPEKKAYFADQIQQLKQPSA</sequence>
<dbReference type="InterPro" id="IPR019734">
    <property type="entry name" value="TPR_rpt"/>
</dbReference>
<gene>
    <name evidence="3" type="ORF">HMJ29_18510</name>
</gene>
<evidence type="ECO:0000256" key="1">
    <source>
        <dbReference type="PROSITE-ProRule" id="PRU00339"/>
    </source>
</evidence>
<keyword evidence="4" id="KW-1185">Reference proteome</keyword>
<accession>A0A6M6BLD6</accession>
<dbReference type="KEGG" id="hts:HMJ29_18510"/>
<evidence type="ECO:0000313" key="3">
    <source>
        <dbReference type="EMBL" id="QJX48797.1"/>
    </source>
</evidence>
<dbReference type="Proteomes" id="UP000501623">
    <property type="component" value="Chromosome"/>
</dbReference>
<evidence type="ECO:0000256" key="2">
    <source>
        <dbReference type="SAM" id="MobiDB-lite"/>
    </source>
</evidence>